<comment type="similarity">
    <text evidence="4">Belongs to the flavoredoxin family.</text>
</comment>
<proteinExistence type="inferred from homology"/>
<gene>
    <name evidence="6" type="ORF">JFL75_11070</name>
</gene>
<evidence type="ECO:0000256" key="4">
    <source>
        <dbReference type="ARBA" id="ARBA00038054"/>
    </source>
</evidence>
<organism evidence="6 7">
    <name type="scientific">Breznakiella homolactica</name>
    <dbReference type="NCBI Taxonomy" id="2798577"/>
    <lineage>
        <taxon>Bacteria</taxon>
        <taxon>Pseudomonadati</taxon>
        <taxon>Spirochaetota</taxon>
        <taxon>Spirochaetia</taxon>
        <taxon>Spirochaetales</taxon>
        <taxon>Breznakiellaceae</taxon>
        <taxon>Breznakiella</taxon>
    </lineage>
</organism>
<reference evidence="6" key="1">
    <citation type="submission" date="2021-01" db="EMBL/GenBank/DDBJ databases">
        <title>Description of Breznakiella homolactica.</title>
        <authorList>
            <person name="Song Y."/>
            <person name="Brune A."/>
        </authorList>
    </citation>
    <scope>NUCLEOTIDE SEQUENCE</scope>
    <source>
        <strain evidence="6">RmG30</strain>
    </source>
</reference>
<dbReference type="InterPro" id="IPR002563">
    <property type="entry name" value="Flavin_Rdtase-like_dom"/>
</dbReference>
<protein>
    <submittedName>
        <fullName evidence="6">Flavin reductase</fullName>
    </submittedName>
</protein>
<dbReference type="Pfam" id="PF01613">
    <property type="entry name" value="Flavin_Reduct"/>
    <property type="match status" value="1"/>
</dbReference>
<evidence type="ECO:0000313" key="7">
    <source>
        <dbReference type="Proteomes" id="UP000595917"/>
    </source>
</evidence>
<evidence type="ECO:0000313" key="6">
    <source>
        <dbReference type="EMBL" id="QQO07500.1"/>
    </source>
</evidence>
<comment type="cofactor">
    <cofactor evidence="1">
        <name>FMN</name>
        <dbReference type="ChEBI" id="CHEBI:58210"/>
    </cofactor>
</comment>
<dbReference type="Gene3D" id="2.30.110.10">
    <property type="entry name" value="Electron Transport, Fmn-binding Protein, Chain A"/>
    <property type="match status" value="1"/>
</dbReference>
<evidence type="ECO:0000256" key="2">
    <source>
        <dbReference type="ARBA" id="ARBA00022630"/>
    </source>
</evidence>
<keyword evidence="3" id="KW-0288">FMN</keyword>
<dbReference type="Proteomes" id="UP000595917">
    <property type="component" value="Chromosome"/>
</dbReference>
<keyword evidence="2" id="KW-0285">Flavoprotein</keyword>
<keyword evidence="7" id="KW-1185">Reference proteome</keyword>
<dbReference type="InterPro" id="IPR012349">
    <property type="entry name" value="Split_barrel_FMN-bd"/>
</dbReference>
<dbReference type="GO" id="GO:0016646">
    <property type="term" value="F:oxidoreductase activity, acting on the CH-NH group of donors, NAD or NADP as acceptor"/>
    <property type="evidence" value="ECO:0007669"/>
    <property type="project" value="UniProtKB-ARBA"/>
</dbReference>
<feature type="domain" description="Flavin reductase like" evidence="5">
    <location>
        <begin position="30"/>
        <end position="181"/>
    </location>
</feature>
<dbReference type="GO" id="GO:0010181">
    <property type="term" value="F:FMN binding"/>
    <property type="evidence" value="ECO:0007669"/>
    <property type="project" value="InterPro"/>
</dbReference>
<dbReference type="SMART" id="SM00903">
    <property type="entry name" value="Flavin_Reduct"/>
    <property type="match status" value="1"/>
</dbReference>
<dbReference type="SUPFAM" id="SSF50475">
    <property type="entry name" value="FMN-binding split barrel"/>
    <property type="match status" value="1"/>
</dbReference>
<dbReference type="RefSeq" id="WP_215624805.1">
    <property type="nucleotide sequence ID" value="NZ_CP067089.2"/>
</dbReference>
<dbReference type="AlphaFoldDB" id="A0A7T7XJE0"/>
<name>A0A7T7XJE0_9SPIR</name>
<sequence>MKTGFGAERPEHLQEDWPGQYKYFSHLEYAAGVPGVLFLITTVKENGEPNACFHAWSTFSGDGGGFFAVLSGLLQGSHTYANILRDREFCINFLDPAYIDACMATINLGEDVDEVTAVGLHPENAETVSAPRIAEAFLTYECRLHSVTDLSGQGISALIIGRVLHAVKDADHPNAGASFGDKGFMLYSHGAENAVTGEGSINLVLKLEQVKTL</sequence>
<dbReference type="KEGG" id="bhc:JFL75_11070"/>
<evidence type="ECO:0000256" key="1">
    <source>
        <dbReference type="ARBA" id="ARBA00001917"/>
    </source>
</evidence>
<accession>A0A7T7XJE0</accession>
<dbReference type="EMBL" id="CP067089">
    <property type="protein sequence ID" value="QQO07500.1"/>
    <property type="molecule type" value="Genomic_DNA"/>
</dbReference>
<dbReference type="PANTHER" id="PTHR33798">
    <property type="entry name" value="FLAVOPROTEIN OXYGENASE"/>
    <property type="match status" value="1"/>
</dbReference>
<evidence type="ECO:0000256" key="3">
    <source>
        <dbReference type="ARBA" id="ARBA00022643"/>
    </source>
</evidence>
<dbReference type="PANTHER" id="PTHR33798:SF5">
    <property type="entry name" value="FLAVIN REDUCTASE LIKE DOMAIN-CONTAINING PROTEIN"/>
    <property type="match status" value="1"/>
</dbReference>
<evidence type="ECO:0000259" key="5">
    <source>
        <dbReference type="SMART" id="SM00903"/>
    </source>
</evidence>